<comment type="caution">
    <text evidence="2">The sequence shown here is derived from an EMBL/GenBank/DDBJ whole genome shotgun (WGS) entry which is preliminary data.</text>
</comment>
<dbReference type="Proteomes" id="UP001237448">
    <property type="component" value="Unassembled WGS sequence"/>
</dbReference>
<accession>A0ABU0FHB9</accession>
<proteinExistence type="predicted"/>
<reference evidence="2 3" key="1">
    <citation type="submission" date="2023-07" db="EMBL/GenBank/DDBJ databases">
        <title>Genomic Encyclopedia of Type Strains, Phase IV (KMG-IV): sequencing the most valuable type-strain genomes for metagenomic binning, comparative biology and taxonomic classification.</title>
        <authorList>
            <person name="Goeker M."/>
        </authorList>
    </citation>
    <scope>NUCLEOTIDE SEQUENCE [LARGE SCALE GENOMIC DNA]</scope>
    <source>
        <strain evidence="2 3">DSM 5896</strain>
    </source>
</reference>
<evidence type="ECO:0000313" key="2">
    <source>
        <dbReference type="EMBL" id="MDQ0393871.1"/>
    </source>
</evidence>
<dbReference type="RefSeq" id="WP_307429883.1">
    <property type="nucleotide sequence ID" value="NZ_JAUSVK010000001.1"/>
</dbReference>
<keyword evidence="1" id="KW-1133">Transmembrane helix</keyword>
<evidence type="ECO:0000256" key="1">
    <source>
        <dbReference type="SAM" id="Phobius"/>
    </source>
</evidence>
<feature type="transmembrane region" description="Helical" evidence="1">
    <location>
        <begin position="12"/>
        <end position="37"/>
    </location>
</feature>
<keyword evidence="1" id="KW-0812">Transmembrane</keyword>
<name>A0ABU0FHB9_9HYPH</name>
<gene>
    <name evidence="2" type="ORF">J3R73_003663</name>
</gene>
<evidence type="ECO:0000313" key="3">
    <source>
        <dbReference type="Proteomes" id="UP001237448"/>
    </source>
</evidence>
<keyword evidence="3" id="KW-1185">Reference proteome</keyword>
<keyword evidence="1" id="KW-0472">Membrane</keyword>
<organism evidence="2 3">
    <name type="scientific">Labrys monachus</name>
    <dbReference type="NCBI Taxonomy" id="217067"/>
    <lineage>
        <taxon>Bacteria</taxon>
        <taxon>Pseudomonadati</taxon>
        <taxon>Pseudomonadota</taxon>
        <taxon>Alphaproteobacteria</taxon>
        <taxon>Hyphomicrobiales</taxon>
        <taxon>Xanthobacteraceae</taxon>
        <taxon>Labrys</taxon>
    </lineage>
</organism>
<sequence>MRNNQNAIVGYVAWTMFALTILSIIGLLAGLHLPVIVNAKAGG</sequence>
<dbReference type="EMBL" id="JAUSVK010000001">
    <property type="protein sequence ID" value="MDQ0393871.1"/>
    <property type="molecule type" value="Genomic_DNA"/>
</dbReference>
<protein>
    <submittedName>
        <fullName evidence="2">Uncharacterized protein</fullName>
    </submittedName>
</protein>